<accession>A0A6L6IZN7</accession>
<evidence type="ECO:0000313" key="3">
    <source>
        <dbReference type="Proteomes" id="UP000478740"/>
    </source>
</evidence>
<dbReference type="RefSeq" id="WP_155044966.1">
    <property type="nucleotide sequence ID" value="NZ_WMIH01000011.1"/>
</dbReference>
<proteinExistence type="predicted"/>
<keyword evidence="1" id="KW-0472">Membrane</keyword>
<sequence>MRRPAFKNELNVTTVIALAMFAITACGLAVGFGEFRGQVSETNRDLEALKTDVLGWREAHAQFHRERAQEIAASGARTDERLKQVEAQSRVIDNLTYRMTVQEQGSTNLAAAVAELRQTINDQSGDIKLIREIVTRMDGSRPSK</sequence>
<feature type="transmembrane region" description="Helical" evidence="1">
    <location>
        <begin position="12"/>
        <end position="33"/>
    </location>
</feature>
<comment type="caution">
    <text evidence="2">The sequence shown here is derived from an EMBL/GenBank/DDBJ whole genome shotgun (WGS) entry which is preliminary data.</text>
</comment>
<dbReference type="PROSITE" id="PS51257">
    <property type="entry name" value="PROKAR_LIPOPROTEIN"/>
    <property type="match status" value="1"/>
</dbReference>
<dbReference type="AlphaFoldDB" id="A0A6L6IZN7"/>
<evidence type="ECO:0000256" key="1">
    <source>
        <dbReference type="SAM" id="Phobius"/>
    </source>
</evidence>
<name>A0A6L6IZN7_9RHOB</name>
<keyword evidence="1" id="KW-0812">Transmembrane</keyword>
<dbReference type="EMBL" id="WMII01000011">
    <property type="protein sequence ID" value="MTH65081.1"/>
    <property type="molecule type" value="Genomic_DNA"/>
</dbReference>
<reference evidence="2 3" key="1">
    <citation type="submission" date="2019-11" db="EMBL/GenBank/DDBJ databases">
        <authorList>
            <person name="Dong K."/>
        </authorList>
    </citation>
    <scope>NUCLEOTIDE SEQUENCE [LARGE SCALE GENOMIC DNA]</scope>
    <source>
        <strain evidence="2 3">DK608</strain>
    </source>
</reference>
<keyword evidence="1" id="KW-1133">Transmembrane helix</keyword>
<dbReference type="Proteomes" id="UP000478740">
    <property type="component" value="Unassembled WGS sequence"/>
</dbReference>
<gene>
    <name evidence="2" type="ORF">GL284_12475</name>
</gene>
<protein>
    <submittedName>
        <fullName evidence="2">Uncharacterized protein</fullName>
    </submittedName>
</protein>
<organism evidence="2 3">
    <name type="scientific">Paracoccus shanxieyensis</name>
    <dbReference type="NCBI Taxonomy" id="2675752"/>
    <lineage>
        <taxon>Bacteria</taxon>
        <taxon>Pseudomonadati</taxon>
        <taxon>Pseudomonadota</taxon>
        <taxon>Alphaproteobacteria</taxon>
        <taxon>Rhodobacterales</taxon>
        <taxon>Paracoccaceae</taxon>
        <taxon>Paracoccus</taxon>
    </lineage>
</organism>
<evidence type="ECO:0000313" key="2">
    <source>
        <dbReference type="EMBL" id="MTH65081.1"/>
    </source>
</evidence>
<keyword evidence="3" id="KW-1185">Reference proteome</keyword>